<keyword evidence="6" id="KW-1185">Reference proteome</keyword>
<dbReference type="AlphaFoldDB" id="A0A1X6Y5D7"/>
<dbReference type="Pfam" id="PF00356">
    <property type="entry name" value="LacI"/>
    <property type="match status" value="1"/>
</dbReference>
<dbReference type="SUPFAM" id="SSF47413">
    <property type="entry name" value="lambda repressor-like DNA-binding domains"/>
    <property type="match status" value="1"/>
</dbReference>
<organism evidence="5 6">
    <name type="scientific">Roseivivax jejudonensis</name>
    <dbReference type="NCBI Taxonomy" id="1529041"/>
    <lineage>
        <taxon>Bacteria</taxon>
        <taxon>Pseudomonadati</taxon>
        <taxon>Pseudomonadota</taxon>
        <taxon>Alphaproteobacteria</taxon>
        <taxon>Rhodobacterales</taxon>
        <taxon>Roseobacteraceae</taxon>
        <taxon>Roseivivax</taxon>
    </lineage>
</organism>
<dbReference type="PANTHER" id="PTHR30146">
    <property type="entry name" value="LACI-RELATED TRANSCRIPTIONAL REPRESSOR"/>
    <property type="match status" value="1"/>
</dbReference>
<keyword evidence="3" id="KW-0804">Transcription</keyword>
<dbReference type="RefSeq" id="WP_085790736.1">
    <property type="nucleotide sequence ID" value="NZ_FWFK01000001.1"/>
</dbReference>
<dbReference type="InterPro" id="IPR010982">
    <property type="entry name" value="Lambda_DNA-bd_dom_sf"/>
</dbReference>
<protein>
    <submittedName>
        <fullName evidence="5">Catabolite control protein A</fullName>
    </submittedName>
</protein>
<accession>A0A1X6Y5D7</accession>
<proteinExistence type="predicted"/>
<dbReference type="OrthoDB" id="9805774at2"/>
<dbReference type="Pfam" id="PF13407">
    <property type="entry name" value="Peripla_BP_4"/>
    <property type="match status" value="1"/>
</dbReference>
<evidence type="ECO:0000259" key="4">
    <source>
        <dbReference type="PROSITE" id="PS50932"/>
    </source>
</evidence>
<reference evidence="5 6" key="1">
    <citation type="submission" date="2017-03" db="EMBL/GenBank/DDBJ databases">
        <authorList>
            <person name="Afonso C.L."/>
            <person name="Miller P.J."/>
            <person name="Scott M.A."/>
            <person name="Spackman E."/>
            <person name="Goraichik I."/>
            <person name="Dimitrov K.M."/>
            <person name="Suarez D.L."/>
            <person name="Swayne D.E."/>
        </authorList>
    </citation>
    <scope>NUCLEOTIDE SEQUENCE [LARGE SCALE GENOMIC DNA]</scope>
    <source>
        <strain evidence="5 6">CECT 8625</strain>
    </source>
</reference>
<evidence type="ECO:0000313" key="6">
    <source>
        <dbReference type="Proteomes" id="UP000193570"/>
    </source>
</evidence>
<gene>
    <name evidence="5" type="primary">ccpA_1</name>
    <name evidence="5" type="ORF">ROJ8625_00217</name>
</gene>
<dbReference type="SUPFAM" id="SSF53822">
    <property type="entry name" value="Periplasmic binding protein-like I"/>
    <property type="match status" value="1"/>
</dbReference>
<feature type="domain" description="HTH lacI-type" evidence="4">
    <location>
        <begin position="11"/>
        <end position="65"/>
    </location>
</feature>
<dbReference type="CDD" id="cd01392">
    <property type="entry name" value="HTH_LacI"/>
    <property type="match status" value="1"/>
</dbReference>
<dbReference type="InterPro" id="IPR028082">
    <property type="entry name" value="Peripla_BP_I"/>
</dbReference>
<dbReference type="InterPro" id="IPR025997">
    <property type="entry name" value="SBP_2_dom"/>
</dbReference>
<keyword evidence="2" id="KW-0238">DNA-binding</keyword>
<evidence type="ECO:0000313" key="5">
    <source>
        <dbReference type="EMBL" id="SLN10425.1"/>
    </source>
</evidence>
<dbReference type="PANTHER" id="PTHR30146:SF152">
    <property type="entry name" value="TRANSCRIPTIONAL REGULATORY PROTEIN"/>
    <property type="match status" value="1"/>
</dbReference>
<name>A0A1X6Y5D7_9RHOB</name>
<dbReference type="Gene3D" id="1.10.260.40">
    <property type="entry name" value="lambda repressor-like DNA-binding domains"/>
    <property type="match status" value="1"/>
</dbReference>
<dbReference type="PROSITE" id="PS50932">
    <property type="entry name" value="HTH_LACI_2"/>
    <property type="match status" value="1"/>
</dbReference>
<dbReference type="GO" id="GO:0003700">
    <property type="term" value="F:DNA-binding transcription factor activity"/>
    <property type="evidence" value="ECO:0007669"/>
    <property type="project" value="TreeGrafter"/>
</dbReference>
<dbReference type="EMBL" id="FWFK01000001">
    <property type="protein sequence ID" value="SLN10425.1"/>
    <property type="molecule type" value="Genomic_DNA"/>
</dbReference>
<evidence type="ECO:0000256" key="3">
    <source>
        <dbReference type="ARBA" id="ARBA00023163"/>
    </source>
</evidence>
<dbReference type="Proteomes" id="UP000193570">
    <property type="component" value="Unassembled WGS sequence"/>
</dbReference>
<dbReference type="CDD" id="cd06307">
    <property type="entry name" value="PBP1_sugar_binding"/>
    <property type="match status" value="1"/>
</dbReference>
<keyword evidence="1" id="KW-0805">Transcription regulation</keyword>
<dbReference type="SMART" id="SM00354">
    <property type="entry name" value="HTH_LACI"/>
    <property type="match status" value="1"/>
</dbReference>
<dbReference type="Gene3D" id="3.40.50.2300">
    <property type="match status" value="2"/>
</dbReference>
<evidence type="ECO:0000256" key="1">
    <source>
        <dbReference type="ARBA" id="ARBA00023015"/>
    </source>
</evidence>
<sequence>MNEESDGFRRPTTKDIARFAGVSRATVDRVLNDREGVRQPTIDKVHEAIRELGFVRNVAAANLATGRSYRFLHLLPRTGDQFIEELERYVSEAANAFIAERIVARVERIDMNDPHLVAAYLSGLDPADWDGVAIMAPRSPQVRDAVFRLSERGLKVMSFVTSQEDEASDGFVGIDNRAAGATAGLLMGRFLGERHGTVAVLAETMTSQDSLNRRYGFDRQIGERFSGIRVPASLETYGDPDRTRSILSNICTHYRDLCGLYILSAEARIPLEILREIDAQDDLVVIAHERTAATVSALREGRLDALITQDPGHLARSVLRRLKAKCDGYEVLADQERIRTEILMETNL</sequence>
<dbReference type="InterPro" id="IPR000843">
    <property type="entry name" value="HTH_LacI"/>
</dbReference>
<evidence type="ECO:0000256" key="2">
    <source>
        <dbReference type="ARBA" id="ARBA00023125"/>
    </source>
</evidence>
<dbReference type="GO" id="GO:0000976">
    <property type="term" value="F:transcription cis-regulatory region binding"/>
    <property type="evidence" value="ECO:0007669"/>
    <property type="project" value="TreeGrafter"/>
</dbReference>
<dbReference type="PRINTS" id="PR00036">
    <property type="entry name" value="HTHLACI"/>
</dbReference>